<dbReference type="InterPro" id="IPR032526">
    <property type="entry name" value="DUF4960"/>
</dbReference>
<dbReference type="EMBL" id="JABZSQ010000016">
    <property type="protein sequence ID" value="MBF1414273.1"/>
    <property type="molecule type" value="Genomic_DNA"/>
</dbReference>
<dbReference type="RefSeq" id="WP_219496468.1">
    <property type="nucleotide sequence ID" value="NZ_JAHXCH010000003.1"/>
</dbReference>
<feature type="chain" id="PRO_5036678144" evidence="1">
    <location>
        <begin position="23"/>
        <end position="464"/>
    </location>
</feature>
<dbReference type="Proteomes" id="UP000757461">
    <property type="component" value="Unassembled WGS sequence"/>
</dbReference>
<name>A0A930N4N0_9BACT</name>
<evidence type="ECO:0000259" key="2">
    <source>
        <dbReference type="Pfam" id="PF16324"/>
    </source>
</evidence>
<protein>
    <submittedName>
        <fullName evidence="3">DUF4960 domain-containing protein</fullName>
    </submittedName>
</protein>
<proteinExistence type="predicted"/>
<feature type="signal peptide" evidence="1">
    <location>
        <begin position="1"/>
        <end position="22"/>
    </location>
</feature>
<evidence type="ECO:0000313" key="3">
    <source>
        <dbReference type="EMBL" id="MBF1414273.1"/>
    </source>
</evidence>
<sequence length="464" mass="50770">MVIMKTKIITFFVALIALLALGSCSSDNVSDLQLDGHCSVENIKLDDYQGIVDKSSRTITVRVPETYDVTNMTVSKLSISQGAISNIKEGDKLNMIAPQVIRIKNGDVYLDWTVKVMRDEAKITSFKINGIYNGVIDEANKTISVYVPNSLNLHSLTPSITFSANASISPESGVATDFTNPVVYTVTNNTATASYTVTVTAIGKPKAVFVGLPATMNELNIEELTACKWMLQNIPNSLYVSFSDIKNGTIDLSECKVIWWHYHKDGGVDGKEAFERAAPEAVNAAVALRDYYNNGGSFLFTRYATNMPAELGAVANNATPNNCWGGKEADAEKVNSPWSFFIQGHTNHPLFQGLIMKTGEPNAVYTCDAGYRITNSTAQWHIGADWGGYADYNKWRTETGAQDIAYGGDGAIVAWEFPATGSKGKILCIGSGCYDWYSIDEVPSHYHDNIGKMTMNAFNYLMNN</sequence>
<dbReference type="Pfam" id="PF16324">
    <property type="entry name" value="DUF4960"/>
    <property type="match status" value="1"/>
</dbReference>
<dbReference type="PROSITE" id="PS51257">
    <property type="entry name" value="PROKAR_LIPOPROTEIN"/>
    <property type="match status" value="1"/>
</dbReference>
<gene>
    <name evidence="3" type="ORF">HXN33_01710</name>
</gene>
<organism evidence="3 4">
    <name type="scientific">Prevotella histicola</name>
    <dbReference type="NCBI Taxonomy" id="470565"/>
    <lineage>
        <taxon>Bacteria</taxon>
        <taxon>Pseudomonadati</taxon>
        <taxon>Bacteroidota</taxon>
        <taxon>Bacteroidia</taxon>
        <taxon>Bacteroidales</taxon>
        <taxon>Prevotellaceae</taxon>
        <taxon>Prevotella</taxon>
    </lineage>
</organism>
<dbReference type="AlphaFoldDB" id="A0A930N4N0"/>
<evidence type="ECO:0000256" key="1">
    <source>
        <dbReference type="SAM" id="SignalP"/>
    </source>
</evidence>
<reference evidence="3" key="1">
    <citation type="submission" date="2020-04" db="EMBL/GenBank/DDBJ databases">
        <title>Deep metagenomics examines the oral microbiome during advanced dental caries in children, revealing novel taxa and co-occurrences with host molecules.</title>
        <authorList>
            <person name="Baker J.L."/>
            <person name="Morton J.T."/>
            <person name="Dinis M."/>
            <person name="Alvarez R."/>
            <person name="Tran N.C."/>
            <person name="Knight R."/>
            <person name="Edlund A."/>
        </authorList>
    </citation>
    <scope>NUCLEOTIDE SEQUENCE</scope>
    <source>
        <strain evidence="3">JCVI_25_bin.9</strain>
    </source>
</reference>
<evidence type="ECO:0000313" key="4">
    <source>
        <dbReference type="Proteomes" id="UP000757461"/>
    </source>
</evidence>
<feature type="domain" description="DUF4960" evidence="2">
    <location>
        <begin position="209"/>
        <end position="461"/>
    </location>
</feature>
<comment type="caution">
    <text evidence="3">The sequence shown here is derived from an EMBL/GenBank/DDBJ whole genome shotgun (WGS) entry which is preliminary data.</text>
</comment>
<keyword evidence="1" id="KW-0732">Signal</keyword>
<accession>A0A930N4N0</accession>